<proteinExistence type="predicted"/>
<name>A0A916DX82_9BACT</name>
<sequence length="326" mass="38207">MIAINPKNIQLAKSKYFQLINPVNQDGSYHKNEALIPRIKKQLDTCNNAHEANFWQYIIDNLESLLTSKLESLQTHIEELEKRFLVANISKNTVLKVFGYDNFRQSKKCQQLAQWLDIKVCPYCNENYTHVIRTEKHNAKEIIKLYFDFDHFLDKATYPYFSLSLFNLIPSCKICNSSCKGTKNFTPNSHINPYKEGFGNECKFTIKVKDVNFIIGNKESIALNLNVKEEIKNTAKGKRIQQNIDDLKLKERYQNHKDYALELIHKNIVYNEDYINSLYQQYEGTLFKNREDILRFIASNYIEEQDLGKRPLAKLTRDVVEGLDLI</sequence>
<evidence type="ECO:0000313" key="1">
    <source>
        <dbReference type="EMBL" id="BDS15490.1"/>
    </source>
</evidence>
<dbReference type="AlphaFoldDB" id="A0A916DX82"/>
<protein>
    <submittedName>
        <fullName evidence="1">Uncharacterized protein</fullName>
    </submittedName>
</protein>
<dbReference type="Gene3D" id="1.10.30.50">
    <property type="match status" value="1"/>
</dbReference>
<gene>
    <name evidence="1" type="ORF">AsAng_0062740</name>
</gene>
<dbReference type="EMBL" id="AP026867">
    <property type="protein sequence ID" value="BDS15490.1"/>
    <property type="molecule type" value="Genomic_DNA"/>
</dbReference>
<keyword evidence="2" id="KW-1185">Reference proteome</keyword>
<dbReference type="Proteomes" id="UP001060919">
    <property type="component" value="Chromosome"/>
</dbReference>
<dbReference type="RefSeq" id="WP_264790639.1">
    <property type="nucleotide sequence ID" value="NZ_AP026867.1"/>
</dbReference>
<accession>A0A916DX82</accession>
<organism evidence="1 2">
    <name type="scientific">Aureispira anguillae</name>
    <dbReference type="NCBI Taxonomy" id="2864201"/>
    <lineage>
        <taxon>Bacteria</taxon>
        <taxon>Pseudomonadati</taxon>
        <taxon>Bacteroidota</taxon>
        <taxon>Saprospiria</taxon>
        <taxon>Saprospirales</taxon>
        <taxon>Saprospiraceae</taxon>
        <taxon>Aureispira</taxon>
    </lineage>
</organism>
<evidence type="ECO:0000313" key="2">
    <source>
        <dbReference type="Proteomes" id="UP001060919"/>
    </source>
</evidence>
<dbReference type="KEGG" id="aup:AsAng_0062740"/>
<reference evidence="1" key="1">
    <citation type="submission" date="2022-09" db="EMBL/GenBank/DDBJ databases">
        <title>Aureispira anguillicida sp. nov., isolated from Leptocephalus of Japanese eel Anguilla japonica.</title>
        <authorList>
            <person name="Yuasa K."/>
            <person name="Mekata T."/>
            <person name="Ikunari K."/>
        </authorList>
    </citation>
    <scope>NUCLEOTIDE SEQUENCE</scope>
    <source>
        <strain evidence="1">EL160426</strain>
    </source>
</reference>